<feature type="chain" id="PRO_5029676511" description="Peptidase S1 domain-containing protein" evidence="3">
    <location>
        <begin position="24"/>
        <end position="667"/>
    </location>
</feature>
<reference evidence="5" key="1">
    <citation type="submission" date="2021-01" db="UniProtKB">
        <authorList>
            <consortium name="EnsemblMetazoa"/>
        </authorList>
    </citation>
    <scope>IDENTIFICATION</scope>
</reference>
<dbReference type="RefSeq" id="XP_022645555.1">
    <property type="nucleotide sequence ID" value="XM_022789820.1"/>
</dbReference>
<feature type="signal peptide" evidence="3">
    <location>
        <begin position="1"/>
        <end position="23"/>
    </location>
</feature>
<dbReference type="CDD" id="cd00190">
    <property type="entry name" value="Tryp_SPc"/>
    <property type="match status" value="2"/>
</dbReference>
<organism evidence="5 6">
    <name type="scientific">Varroa destructor</name>
    <name type="common">Honeybee mite</name>
    <dbReference type="NCBI Taxonomy" id="109461"/>
    <lineage>
        <taxon>Eukaryota</taxon>
        <taxon>Metazoa</taxon>
        <taxon>Ecdysozoa</taxon>
        <taxon>Arthropoda</taxon>
        <taxon>Chelicerata</taxon>
        <taxon>Arachnida</taxon>
        <taxon>Acari</taxon>
        <taxon>Parasitiformes</taxon>
        <taxon>Mesostigmata</taxon>
        <taxon>Gamasina</taxon>
        <taxon>Dermanyssoidea</taxon>
        <taxon>Varroidae</taxon>
        <taxon>Varroa</taxon>
    </lineage>
</organism>
<evidence type="ECO:0000259" key="4">
    <source>
        <dbReference type="PROSITE" id="PS50240"/>
    </source>
</evidence>
<evidence type="ECO:0000256" key="2">
    <source>
        <dbReference type="ARBA" id="ARBA00024195"/>
    </source>
</evidence>
<dbReference type="FunFam" id="2.40.10.10:FF:000068">
    <property type="entry name" value="transmembrane protease serine 2"/>
    <property type="match status" value="1"/>
</dbReference>
<dbReference type="GeneID" id="111243768"/>
<dbReference type="OMA" id="IDRRSIC"/>
<protein>
    <recommendedName>
        <fullName evidence="4">Peptidase S1 domain-containing protein</fullName>
    </recommendedName>
</protein>
<keyword evidence="1" id="KW-1015">Disulfide bond</keyword>
<sequence>MMRSFMIVTLPILLALAFNGAFGQLEPECGVLGPATNTIIDGDDVNALQFPWQISLQLFNITANRWEHLCSGSIVDKNWIFTTAHCLDKRIVNGNLRVVVGAHNMSSEKHTFAKTLYNLGPTTIALASIQDLVRSRDLVIHPLWNLQLFDYDYALIQFPNPLNFSGTYRHLRPICLPKAGQRFEGMDCLTSAWDLIKNSSNIQGQRNVSQKLAVHVPQIGECVLARKHNSSNDGVQSLTPRQICTLSKETEKSGLCGSDSGSPLQCKLSDRYVLAGAKSFARYYGTEGCLTIYARITEVLDWIERVKAIRTVSDHWSPPSTADHWTSAQHFESSDGDCPLFLCQASRFDFKPRLPFLYIKATEQPLRTTVTMNSIIVAAFVLLATSGACAFVQQIECGVPAKLPIINYIMQGDDAFPQEFPWQISLQERDKFGSWVHNCGGSIIDKDWVFTAGHCFEMKVNGSVPSRIVLGAHNITRLEKLASVQEVVPRHHVFVHPLFDADSLDYDYALIQLPEPLDFAATHSHLTPICMPMASDSKVFDNMDCMVSGWGLTLDTKDSSHTADILQKLPVQVPTQGRCASAWSDLMVPVNLTSRQMCVATTRGEGSGTCRGDSGGPLQCIRNGHWYLAGVCSFGIYCGSIKYPTIFSRTTEAVDWIKGVQDVMRRE</sequence>
<dbReference type="Gene3D" id="2.40.10.10">
    <property type="entry name" value="Trypsin-like serine proteases"/>
    <property type="match status" value="2"/>
</dbReference>
<dbReference type="FunFam" id="2.40.10.10:FF:000002">
    <property type="entry name" value="Transmembrane protease serine"/>
    <property type="match status" value="1"/>
</dbReference>
<evidence type="ECO:0000256" key="1">
    <source>
        <dbReference type="ARBA" id="ARBA00023157"/>
    </source>
</evidence>
<keyword evidence="3" id="KW-0732">Signal</keyword>
<dbReference type="SMART" id="SM00020">
    <property type="entry name" value="Tryp_SPc"/>
    <property type="match status" value="2"/>
</dbReference>
<dbReference type="InterPro" id="IPR001314">
    <property type="entry name" value="Peptidase_S1A"/>
</dbReference>
<name>A0A7M7J3C5_VARDE</name>
<dbReference type="OrthoDB" id="6428296at2759"/>
<evidence type="ECO:0000256" key="3">
    <source>
        <dbReference type="SAM" id="SignalP"/>
    </source>
</evidence>
<dbReference type="PROSITE" id="PS50240">
    <property type="entry name" value="TRYPSIN_DOM"/>
    <property type="match status" value="2"/>
</dbReference>
<dbReference type="GO" id="GO:0006508">
    <property type="term" value="P:proteolysis"/>
    <property type="evidence" value="ECO:0007669"/>
    <property type="project" value="InterPro"/>
</dbReference>
<dbReference type="EnsemblMetazoa" id="XM_022789820">
    <property type="protein sequence ID" value="XP_022645555"/>
    <property type="gene ID" value="LOC111243768"/>
</dbReference>
<proteinExistence type="inferred from homology"/>
<dbReference type="InterPro" id="IPR033116">
    <property type="entry name" value="TRYPSIN_SER"/>
</dbReference>
<feature type="domain" description="Peptidase S1" evidence="4">
    <location>
        <begin position="409"/>
        <end position="662"/>
    </location>
</feature>
<dbReference type="PRINTS" id="PR00722">
    <property type="entry name" value="CHYMOTRYPSIN"/>
</dbReference>
<dbReference type="InterPro" id="IPR009003">
    <property type="entry name" value="Peptidase_S1_PA"/>
</dbReference>
<comment type="similarity">
    <text evidence="2">Belongs to the peptidase S1 family. CLIP subfamily.</text>
</comment>
<evidence type="ECO:0000313" key="6">
    <source>
        <dbReference type="Proteomes" id="UP000594260"/>
    </source>
</evidence>
<dbReference type="Proteomes" id="UP000594260">
    <property type="component" value="Unplaced"/>
</dbReference>
<dbReference type="InParanoid" id="A0A7M7J3C5"/>
<dbReference type="InterPro" id="IPR001254">
    <property type="entry name" value="Trypsin_dom"/>
</dbReference>
<dbReference type="InterPro" id="IPR043504">
    <property type="entry name" value="Peptidase_S1_PA_chymotrypsin"/>
</dbReference>
<dbReference type="SUPFAM" id="SSF50494">
    <property type="entry name" value="Trypsin-like serine proteases"/>
    <property type="match status" value="2"/>
</dbReference>
<dbReference type="GO" id="GO:0004252">
    <property type="term" value="F:serine-type endopeptidase activity"/>
    <property type="evidence" value="ECO:0007669"/>
    <property type="project" value="InterPro"/>
</dbReference>
<keyword evidence="6" id="KW-1185">Reference proteome</keyword>
<accession>A0A7M7J3C5</accession>
<evidence type="ECO:0000313" key="5">
    <source>
        <dbReference type="EnsemblMetazoa" id="XP_022645555"/>
    </source>
</evidence>
<dbReference type="PANTHER" id="PTHR24250">
    <property type="entry name" value="CHYMOTRYPSIN-RELATED"/>
    <property type="match status" value="1"/>
</dbReference>
<dbReference type="AlphaFoldDB" id="A0A7M7J3C5"/>
<dbReference type="PROSITE" id="PS00135">
    <property type="entry name" value="TRYPSIN_SER"/>
    <property type="match status" value="1"/>
</dbReference>
<feature type="domain" description="Peptidase S1" evidence="4">
    <location>
        <begin position="39"/>
        <end position="308"/>
    </location>
</feature>
<dbReference type="KEGG" id="vde:111243768"/>
<dbReference type="Pfam" id="PF00089">
    <property type="entry name" value="Trypsin"/>
    <property type="match status" value="2"/>
</dbReference>
<dbReference type="PANTHER" id="PTHR24250:SF50">
    <property type="entry name" value="PEPTIDASE S1 DOMAIN-CONTAINING PROTEIN"/>
    <property type="match status" value="1"/>
</dbReference>